<dbReference type="Proteomes" id="UP000299102">
    <property type="component" value="Unassembled WGS sequence"/>
</dbReference>
<dbReference type="AlphaFoldDB" id="A0A4C1SFL4"/>
<feature type="region of interest" description="Disordered" evidence="1">
    <location>
        <begin position="1"/>
        <end position="50"/>
    </location>
</feature>
<protein>
    <submittedName>
        <fullName evidence="2">Uncharacterized protein</fullName>
    </submittedName>
</protein>
<gene>
    <name evidence="2" type="ORF">EVAR_74266_1</name>
</gene>
<reference evidence="2 3" key="1">
    <citation type="journal article" date="2019" name="Commun. Biol.">
        <title>The bagworm genome reveals a unique fibroin gene that provides high tensile strength.</title>
        <authorList>
            <person name="Kono N."/>
            <person name="Nakamura H."/>
            <person name="Ohtoshi R."/>
            <person name="Tomita M."/>
            <person name="Numata K."/>
            <person name="Arakawa K."/>
        </authorList>
    </citation>
    <scope>NUCLEOTIDE SEQUENCE [LARGE SCALE GENOMIC DNA]</scope>
</reference>
<keyword evidence="3" id="KW-1185">Reference proteome</keyword>
<organism evidence="2 3">
    <name type="scientific">Eumeta variegata</name>
    <name type="common">Bagworm moth</name>
    <name type="synonym">Eumeta japonica</name>
    <dbReference type="NCBI Taxonomy" id="151549"/>
    <lineage>
        <taxon>Eukaryota</taxon>
        <taxon>Metazoa</taxon>
        <taxon>Ecdysozoa</taxon>
        <taxon>Arthropoda</taxon>
        <taxon>Hexapoda</taxon>
        <taxon>Insecta</taxon>
        <taxon>Pterygota</taxon>
        <taxon>Neoptera</taxon>
        <taxon>Endopterygota</taxon>
        <taxon>Lepidoptera</taxon>
        <taxon>Glossata</taxon>
        <taxon>Ditrysia</taxon>
        <taxon>Tineoidea</taxon>
        <taxon>Psychidae</taxon>
        <taxon>Oiketicinae</taxon>
        <taxon>Eumeta</taxon>
    </lineage>
</organism>
<evidence type="ECO:0000313" key="2">
    <source>
        <dbReference type="EMBL" id="GBO99890.1"/>
    </source>
</evidence>
<feature type="region of interest" description="Disordered" evidence="1">
    <location>
        <begin position="111"/>
        <end position="140"/>
    </location>
</feature>
<evidence type="ECO:0000256" key="1">
    <source>
        <dbReference type="SAM" id="MobiDB-lite"/>
    </source>
</evidence>
<sequence>MHAHKLTHPVNRGSNAASAGSQYLEVRHESARPRAVNDRTRSFSGLARSSRARTVNSGRRLAEHFVGFSPRLEDTTDKQTESVLILHTNLVLIITNTKKKELSNLVQSFGNDPGTENTRTLSVPSGDISASPMRPDDARRYPSDVYAYEQLTQRTSNQTSSVEPIASDGCLCHPIKGSSACPAATSANVDVPLGNVTNAANLKNIAGTRHPTSEVGLHHTPSSALGYPRSKSLKVKKGGSWESMALQVKFQV</sequence>
<feature type="compositionally biased region" description="Polar residues" evidence="1">
    <location>
        <begin position="12"/>
        <end position="21"/>
    </location>
</feature>
<feature type="compositionally biased region" description="Basic and acidic residues" evidence="1">
    <location>
        <begin position="25"/>
        <end position="41"/>
    </location>
</feature>
<comment type="caution">
    <text evidence="2">The sequence shown here is derived from an EMBL/GenBank/DDBJ whole genome shotgun (WGS) entry which is preliminary data.</text>
</comment>
<feature type="compositionally biased region" description="Polar residues" evidence="1">
    <location>
        <begin position="111"/>
        <end position="123"/>
    </location>
</feature>
<name>A0A4C1SFL4_EUMVA</name>
<dbReference type="EMBL" id="BGZK01000004">
    <property type="protein sequence ID" value="GBO99890.1"/>
    <property type="molecule type" value="Genomic_DNA"/>
</dbReference>
<evidence type="ECO:0000313" key="3">
    <source>
        <dbReference type="Proteomes" id="UP000299102"/>
    </source>
</evidence>
<proteinExistence type="predicted"/>
<accession>A0A4C1SFL4</accession>